<evidence type="ECO:0000313" key="3">
    <source>
        <dbReference type="EMBL" id="KAK9202449.1"/>
    </source>
</evidence>
<accession>A0AAP0MBN6</accession>
<reference evidence="3 4" key="1">
    <citation type="submission" date="2024-05" db="EMBL/GenBank/DDBJ databases">
        <title>Haplotype-resolved chromosome-level genome assembly of Huyou (Citrus changshanensis).</title>
        <authorList>
            <person name="Miao C."/>
            <person name="Chen W."/>
            <person name="Wu Y."/>
            <person name="Wang L."/>
            <person name="Zhao S."/>
            <person name="Grierson D."/>
            <person name="Xu C."/>
            <person name="Chen K."/>
        </authorList>
    </citation>
    <scope>NUCLEOTIDE SEQUENCE [LARGE SCALE GENOMIC DNA]</scope>
    <source>
        <strain evidence="3">01-14</strain>
        <tissue evidence="3">Leaf</tissue>
    </source>
</reference>
<dbReference type="EMBL" id="JBCGBO010000005">
    <property type="protein sequence ID" value="KAK9202449.1"/>
    <property type="molecule type" value="Genomic_DNA"/>
</dbReference>
<dbReference type="PANTHER" id="PTHR31529">
    <property type="entry name" value="LOB DOMAIN CONTAINING PROTEIN"/>
    <property type="match status" value="1"/>
</dbReference>
<keyword evidence="4" id="KW-1185">Reference proteome</keyword>
<comment type="caution">
    <text evidence="3">The sequence shown here is derived from an EMBL/GenBank/DDBJ whole genome shotgun (WGS) entry which is preliminary data.</text>
</comment>
<comment type="similarity">
    <text evidence="1">Belongs to the LOB domain-containing protein family.</text>
</comment>
<dbReference type="PROSITE" id="PS50891">
    <property type="entry name" value="LOB"/>
    <property type="match status" value="1"/>
</dbReference>
<dbReference type="PANTHER" id="PTHR31529:SF28">
    <property type="entry name" value="LOB DOMAIN-CONTAINING PROTEIN 19"/>
    <property type="match status" value="1"/>
</dbReference>
<feature type="domain" description="LOB" evidence="2">
    <location>
        <begin position="10"/>
        <end position="112"/>
    </location>
</feature>
<dbReference type="GO" id="GO:0045893">
    <property type="term" value="P:positive regulation of DNA-templated transcription"/>
    <property type="evidence" value="ECO:0007669"/>
    <property type="project" value="TreeGrafter"/>
</dbReference>
<name>A0AAP0MBN6_9ROSI</name>
<dbReference type="InterPro" id="IPR004883">
    <property type="entry name" value="LOB"/>
</dbReference>
<evidence type="ECO:0000313" key="4">
    <source>
        <dbReference type="Proteomes" id="UP001428341"/>
    </source>
</evidence>
<organism evidence="3 4">
    <name type="scientific">Citrus x changshan-huyou</name>
    <dbReference type="NCBI Taxonomy" id="2935761"/>
    <lineage>
        <taxon>Eukaryota</taxon>
        <taxon>Viridiplantae</taxon>
        <taxon>Streptophyta</taxon>
        <taxon>Embryophyta</taxon>
        <taxon>Tracheophyta</taxon>
        <taxon>Spermatophyta</taxon>
        <taxon>Magnoliopsida</taxon>
        <taxon>eudicotyledons</taxon>
        <taxon>Gunneridae</taxon>
        <taxon>Pentapetalae</taxon>
        <taxon>rosids</taxon>
        <taxon>malvids</taxon>
        <taxon>Sapindales</taxon>
        <taxon>Rutaceae</taxon>
        <taxon>Aurantioideae</taxon>
        <taxon>Citrus</taxon>
    </lineage>
</organism>
<evidence type="ECO:0000259" key="2">
    <source>
        <dbReference type="PROSITE" id="PS50891"/>
    </source>
</evidence>
<dbReference type="GO" id="GO:0009755">
    <property type="term" value="P:hormone-mediated signaling pathway"/>
    <property type="evidence" value="ECO:0007669"/>
    <property type="project" value="TreeGrafter"/>
</dbReference>
<evidence type="ECO:0000256" key="1">
    <source>
        <dbReference type="ARBA" id="ARBA00005474"/>
    </source>
</evidence>
<proteinExistence type="inferred from homology"/>
<dbReference type="Proteomes" id="UP001428341">
    <property type="component" value="Unassembled WGS sequence"/>
</dbReference>
<dbReference type="GO" id="GO:0005634">
    <property type="term" value="C:nucleus"/>
    <property type="evidence" value="ECO:0007669"/>
    <property type="project" value="TreeGrafter"/>
</dbReference>
<dbReference type="AlphaFoldDB" id="A0AAP0MBN6"/>
<protein>
    <recommendedName>
        <fullName evidence="2">LOB domain-containing protein</fullName>
    </recommendedName>
</protein>
<gene>
    <name evidence="3" type="ORF">WN944_017660</name>
</gene>
<sequence>MMMSANNGGGPCGACKFLRRKCVKGCVFAPYFDADQGTTHFAAVHKVFGASNASKLLSRIPPHKRLDAVVSLCYEAMARARDPIYGCVGHIVALQQQIPFPPPLPVAIPIPLGSTQFFFKAFYLQLLSMVVNLQAELAFTQARLSILQRLPMASAAQSTSPCSLYSSSEMVSTADMASGYNISMQFDPLQQQQQTSTDQTSSFYPFDQELDDGDLQALAREFVSKYLPGVKLQPSNSD</sequence>
<dbReference type="Pfam" id="PF03195">
    <property type="entry name" value="LOB"/>
    <property type="match status" value="1"/>
</dbReference>